<dbReference type="OrthoDB" id="191139at2759"/>
<proteinExistence type="inferred from homology"/>
<name>A0A0K2VI86_LEPSM</name>
<keyword evidence="1" id="KW-0560">Oxidoreductase</keyword>
<dbReference type="PRINTS" id="PR00080">
    <property type="entry name" value="SDRFAMILY"/>
</dbReference>
<dbReference type="PRINTS" id="PR00081">
    <property type="entry name" value="GDHRDH"/>
</dbReference>
<evidence type="ECO:0000256" key="1">
    <source>
        <dbReference type="ARBA" id="ARBA00023002"/>
    </source>
</evidence>
<accession>A0A0K2VI86</accession>
<feature type="coiled-coil region" evidence="3">
    <location>
        <begin position="66"/>
        <end position="93"/>
    </location>
</feature>
<organism evidence="4">
    <name type="scientific">Lepeophtheirus salmonis</name>
    <name type="common">Salmon louse</name>
    <name type="synonym">Caligus salmonis</name>
    <dbReference type="NCBI Taxonomy" id="72036"/>
    <lineage>
        <taxon>Eukaryota</taxon>
        <taxon>Metazoa</taxon>
        <taxon>Ecdysozoa</taxon>
        <taxon>Arthropoda</taxon>
        <taxon>Crustacea</taxon>
        <taxon>Multicrustacea</taxon>
        <taxon>Hexanauplia</taxon>
        <taxon>Copepoda</taxon>
        <taxon>Siphonostomatoida</taxon>
        <taxon>Caligidae</taxon>
        <taxon>Lepeophtheirus</taxon>
    </lineage>
</organism>
<protein>
    <submittedName>
        <fullName evidence="4">Retinol dehydrogenase 12like [Bombus terrestris]</fullName>
    </submittedName>
</protein>
<dbReference type="InterPro" id="IPR036291">
    <property type="entry name" value="NAD(P)-bd_dom_sf"/>
</dbReference>
<dbReference type="Gene3D" id="3.40.50.720">
    <property type="entry name" value="NAD(P)-binding Rossmann-like Domain"/>
    <property type="match status" value="1"/>
</dbReference>
<dbReference type="AlphaFoldDB" id="A0A0K2VI86"/>
<keyword evidence="3" id="KW-0175">Coiled coil</keyword>
<sequence>MFQTIYETLFMNAIGPYYMIKESVFNTHKALEKFDPNPQKIVVITGGSRGLGLSVIKHFIKLEYFVILGCRKIEEAKKRLEELENDSAKYLILPLDLQSLESVKSFAEDVRTKASEIEILINNAGIMFTPREETKDGFESQFQTNYLSHFLLTSLLFDKIQKRIVNVSSCAHCMAYLSTNWEDLQKKNFYTPQGSYATSKAAQVLFTKYLQSKIDGSPKYKGNISVFAVHPGMIFTDLYVNTPSLLFKPISGILMKTPEQGAESILHGALSSELDNQGGAYTENSMVTEPAAFSSNLSNQKILWDITLKYLNMDKFAEGLE</sequence>
<evidence type="ECO:0000256" key="2">
    <source>
        <dbReference type="RuleBase" id="RU000363"/>
    </source>
</evidence>
<evidence type="ECO:0000313" key="4">
    <source>
        <dbReference type="EMBL" id="CDW50164.1"/>
    </source>
</evidence>
<comment type="similarity">
    <text evidence="2">Belongs to the short-chain dehydrogenases/reductases (SDR) family.</text>
</comment>
<dbReference type="EMBL" id="HACA01032803">
    <property type="protein sequence ID" value="CDW50164.1"/>
    <property type="molecule type" value="Transcribed_RNA"/>
</dbReference>
<dbReference type="PANTHER" id="PTHR43157">
    <property type="entry name" value="PHOSPHATIDYLINOSITOL-GLYCAN BIOSYNTHESIS CLASS F PROTEIN-RELATED"/>
    <property type="match status" value="1"/>
</dbReference>
<dbReference type="SUPFAM" id="SSF51735">
    <property type="entry name" value="NAD(P)-binding Rossmann-fold domains"/>
    <property type="match status" value="1"/>
</dbReference>
<evidence type="ECO:0000256" key="3">
    <source>
        <dbReference type="SAM" id="Coils"/>
    </source>
</evidence>
<dbReference type="InterPro" id="IPR002347">
    <property type="entry name" value="SDR_fam"/>
</dbReference>
<reference evidence="4" key="1">
    <citation type="submission" date="2014-05" db="EMBL/GenBank/DDBJ databases">
        <authorList>
            <person name="Chronopoulou M."/>
        </authorList>
    </citation>
    <scope>NUCLEOTIDE SEQUENCE</scope>
    <source>
        <tissue evidence="4">Whole organism</tissue>
    </source>
</reference>
<dbReference type="PANTHER" id="PTHR43157:SF31">
    <property type="entry name" value="PHOSPHATIDYLINOSITOL-GLYCAN BIOSYNTHESIS CLASS F PROTEIN"/>
    <property type="match status" value="1"/>
</dbReference>
<dbReference type="Pfam" id="PF00106">
    <property type="entry name" value="adh_short"/>
    <property type="match status" value="1"/>
</dbReference>
<dbReference type="GO" id="GO:0016491">
    <property type="term" value="F:oxidoreductase activity"/>
    <property type="evidence" value="ECO:0007669"/>
    <property type="project" value="UniProtKB-KW"/>
</dbReference>